<comment type="similarity">
    <text evidence="1">Belongs to the UPF0111 family.</text>
</comment>
<evidence type="ECO:0000313" key="3">
    <source>
        <dbReference type="EMBL" id="MDA0141548.1"/>
    </source>
</evidence>
<dbReference type="PANTHER" id="PTHR37298">
    <property type="entry name" value="UPF0111 PROTEIN YKAA"/>
    <property type="match status" value="1"/>
</dbReference>
<reference evidence="3" key="1">
    <citation type="submission" date="2022-10" db="EMBL/GenBank/DDBJ databases">
        <title>The WGS of Solirubrobacter sp. CPCC 204708.</title>
        <authorList>
            <person name="Jiang Z."/>
        </authorList>
    </citation>
    <scope>NUCLEOTIDE SEQUENCE</scope>
    <source>
        <strain evidence="3">CPCC 204708</strain>
    </source>
</reference>
<evidence type="ECO:0000313" key="4">
    <source>
        <dbReference type="Proteomes" id="UP001147700"/>
    </source>
</evidence>
<comment type="caution">
    <text evidence="3">The sequence shown here is derived from an EMBL/GenBank/DDBJ whole genome shotgun (WGS) entry which is preliminary data.</text>
</comment>
<name>A0ABT4RSH5_9ACTN</name>
<keyword evidence="4" id="KW-1185">Reference proteome</keyword>
<accession>A0ABT4RSH5</accession>
<sequence length="198" mass="22684">MRRLFDLLEEAARNAVRAADLLVTILEQWPDAAATTREMVDCEHEGDRITHDIFSWLNEGGKMAFDRQDVITLASALDDIVDFTEEVADFLGLYKIEAPMEAAEQMARVLRDAARQIAEAMPRLRKLQDIHPQRLEVNRLEDEGDRIYREAVAALFDHGIDPMLVIRWKDLFERLEEAIDATERTANTLEGIIIKHGK</sequence>
<proteinExistence type="inferred from homology"/>
<evidence type="ECO:0000256" key="2">
    <source>
        <dbReference type="SAM" id="Coils"/>
    </source>
</evidence>
<protein>
    <submittedName>
        <fullName evidence="3">DUF47 family protein</fullName>
    </submittedName>
</protein>
<dbReference type="InterPro" id="IPR038078">
    <property type="entry name" value="PhoU-like_sf"/>
</dbReference>
<evidence type="ECO:0000256" key="1">
    <source>
        <dbReference type="ARBA" id="ARBA00008591"/>
    </source>
</evidence>
<organism evidence="3 4">
    <name type="scientific">Solirubrobacter deserti</name>
    <dbReference type="NCBI Taxonomy" id="2282478"/>
    <lineage>
        <taxon>Bacteria</taxon>
        <taxon>Bacillati</taxon>
        <taxon>Actinomycetota</taxon>
        <taxon>Thermoleophilia</taxon>
        <taxon>Solirubrobacterales</taxon>
        <taxon>Solirubrobacteraceae</taxon>
        <taxon>Solirubrobacter</taxon>
    </lineage>
</organism>
<dbReference type="Gene3D" id="1.20.58.220">
    <property type="entry name" value="Phosphate transport system protein phou homolog 2, domain 2"/>
    <property type="match status" value="1"/>
</dbReference>
<dbReference type="InterPro" id="IPR018445">
    <property type="entry name" value="Put_Phosphate_transp_reg"/>
</dbReference>
<dbReference type="Pfam" id="PF01865">
    <property type="entry name" value="PhoU_div"/>
    <property type="match status" value="1"/>
</dbReference>
<keyword evidence="2" id="KW-0175">Coiled coil</keyword>
<dbReference type="Proteomes" id="UP001147700">
    <property type="component" value="Unassembled WGS sequence"/>
</dbReference>
<dbReference type="EMBL" id="JAPCID010000059">
    <property type="protein sequence ID" value="MDA0141548.1"/>
    <property type="molecule type" value="Genomic_DNA"/>
</dbReference>
<feature type="coiled-coil region" evidence="2">
    <location>
        <begin position="165"/>
        <end position="192"/>
    </location>
</feature>
<dbReference type="RefSeq" id="WP_202953983.1">
    <property type="nucleotide sequence ID" value="NZ_JAPCID010000059.1"/>
</dbReference>
<gene>
    <name evidence="3" type="ORF">OJ962_28905</name>
</gene>
<dbReference type="InterPro" id="IPR052912">
    <property type="entry name" value="UPF0111_domain"/>
</dbReference>
<dbReference type="PANTHER" id="PTHR37298:SF1">
    <property type="entry name" value="UPF0111 PROTEIN YKAA"/>
    <property type="match status" value="1"/>
</dbReference>